<gene>
    <name evidence="5" type="ORF">IO98_18690</name>
</gene>
<dbReference type="OrthoDB" id="249627at2"/>
<evidence type="ECO:0000256" key="2">
    <source>
        <dbReference type="ARBA" id="ARBA00023125"/>
    </source>
</evidence>
<dbReference type="Proteomes" id="UP000028525">
    <property type="component" value="Unassembled WGS sequence"/>
</dbReference>
<dbReference type="InterPro" id="IPR037923">
    <property type="entry name" value="HTH-like"/>
</dbReference>
<evidence type="ECO:0000259" key="4">
    <source>
        <dbReference type="PROSITE" id="PS01124"/>
    </source>
</evidence>
<accession>A0A084JH24</accession>
<keyword evidence="6" id="KW-1185">Reference proteome</keyword>
<evidence type="ECO:0000313" key="5">
    <source>
        <dbReference type="EMBL" id="KEZ88258.1"/>
    </source>
</evidence>
<name>A0A084JH24_9FIRM</name>
<comment type="caution">
    <text evidence="5">The sequence shown here is derived from an EMBL/GenBank/DDBJ whole genome shotgun (WGS) entry which is preliminary data.</text>
</comment>
<dbReference type="Pfam" id="PF12833">
    <property type="entry name" value="HTH_18"/>
    <property type="match status" value="1"/>
</dbReference>
<dbReference type="Gene3D" id="1.10.10.60">
    <property type="entry name" value="Homeodomain-like"/>
    <property type="match status" value="1"/>
</dbReference>
<dbReference type="Gene3D" id="2.60.120.10">
    <property type="entry name" value="Jelly Rolls"/>
    <property type="match status" value="1"/>
</dbReference>
<dbReference type="RefSeq" id="WP_038283681.1">
    <property type="nucleotide sequence ID" value="NZ_JPME01000025.1"/>
</dbReference>
<evidence type="ECO:0000256" key="3">
    <source>
        <dbReference type="ARBA" id="ARBA00023163"/>
    </source>
</evidence>
<dbReference type="Pfam" id="PF02311">
    <property type="entry name" value="AraC_binding"/>
    <property type="match status" value="1"/>
</dbReference>
<dbReference type="InterPro" id="IPR014710">
    <property type="entry name" value="RmlC-like_jellyroll"/>
</dbReference>
<keyword evidence="2" id="KW-0238">DNA-binding</keyword>
<organism evidence="5 6">
    <name type="scientific">Lacrimispora celerecrescens</name>
    <dbReference type="NCBI Taxonomy" id="29354"/>
    <lineage>
        <taxon>Bacteria</taxon>
        <taxon>Bacillati</taxon>
        <taxon>Bacillota</taxon>
        <taxon>Clostridia</taxon>
        <taxon>Lachnospirales</taxon>
        <taxon>Lachnospiraceae</taxon>
        <taxon>Lacrimispora</taxon>
    </lineage>
</organism>
<evidence type="ECO:0000313" key="6">
    <source>
        <dbReference type="Proteomes" id="UP000028525"/>
    </source>
</evidence>
<dbReference type="InterPro" id="IPR009057">
    <property type="entry name" value="Homeodomain-like_sf"/>
</dbReference>
<sequence>MAYCSTTLPIEFEIHEIITVHYFEYMKDFVFSGESHDFWEFLYVDKGEITVQANQSIYQLKAGDVIFHKPNEFHALKASGNKAPNLVVMSFRCSSESMSFFEEKSCSLNQEERFLISMIIAEAKQAFSTPLHIPSVEKVELVPSPPFGAPQLILLYLQVFLIHVKRNHFEEGDAPIPNLPTEQMVLSSNSSHLEQIIQFMEFHICEHLTIKNICNEFSISRSTLHSLFHKEKNCGAIDYFNLMKIERSKEIMRDGNMNFTEIAYFLSYSSLQYFSKQFKKTTGMSPLEYFNSVKKYSNDITNASKKKREDNRMI</sequence>
<dbReference type="SUPFAM" id="SSF51215">
    <property type="entry name" value="Regulatory protein AraC"/>
    <property type="match status" value="1"/>
</dbReference>
<reference evidence="5 6" key="1">
    <citation type="submission" date="2014-07" db="EMBL/GenBank/DDBJ databases">
        <title>Draft genome of Clostridium celerecrescens 152B isolated from sediments associated with methane hydrate from Krishna Godavari basin.</title>
        <authorList>
            <person name="Honkalas V.S."/>
            <person name="Dabir A.P."/>
            <person name="Arora P."/>
            <person name="Dhakephalkar P.K."/>
        </authorList>
    </citation>
    <scope>NUCLEOTIDE SEQUENCE [LARGE SCALE GENOMIC DNA]</scope>
    <source>
        <strain evidence="5 6">152B</strain>
    </source>
</reference>
<dbReference type="GO" id="GO:0043565">
    <property type="term" value="F:sequence-specific DNA binding"/>
    <property type="evidence" value="ECO:0007669"/>
    <property type="project" value="InterPro"/>
</dbReference>
<dbReference type="PANTHER" id="PTHR43280">
    <property type="entry name" value="ARAC-FAMILY TRANSCRIPTIONAL REGULATOR"/>
    <property type="match status" value="1"/>
</dbReference>
<dbReference type="GO" id="GO:0003700">
    <property type="term" value="F:DNA-binding transcription factor activity"/>
    <property type="evidence" value="ECO:0007669"/>
    <property type="project" value="InterPro"/>
</dbReference>
<dbReference type="InterPro" id="IPR018060">
    <property type="entry name" value="HTH_AraC"/>
</dbReference>
<feature type="domain" description="HTH araC/xylS-type" evidence="4">
    <location>
        <begin position="194"/>
        <end position="292"/>
    </location>
</feature>
<evidence type="ECO:0000256" key="1">
    <source>
        <dbReference type="ARBA" id="ARBA00023015"/>
    </source>
</evidence>
<dbReference type="PROSITE" id="PS01124">
    <property type="entry name" value="HTH_ARAC_FAMILY_2"/>
    <property type="match status" value="1"/>
</dbReference>
<dbReference type="EMBL" id="JPME01000025">
    <property type="protein sequence ID" value="KEZ88258.1"/>
    <property type="molecule type" value="Genomic_DNA"/>
</dbReference>
<dbReference type="InterPro" id="IPR003313">
    <property type="entry name" value="AraC-bd"/>
</dbReference>
<dbReference type="PANTHER" id="PTHR43280:SF28">
    <property type="entry name" value="HTH-TYPE TRANSCRIPTIONAL ACTIVATOR RHAS"/>
    <property type="match status" value="1"/>
</dbReference>
<dbReference type="STRING" id="29354.IO98_18690"/>
<dbReference type="SUPFAM" id="SSF46689">
    <property type="entry name" value="Homeodomain-like"/>
    <property type="match status" value="1"/>
</dbReference>
<keyword evidence="1" id="KW-0805">Transcription regulation</keyword>
<keyword evidence="3" id="KW-0804">Transcription</keyword>
<dbReference type="SMART" id="SM00342">
    <property type="entry name" value="HTH_ARAC"/>
    <property type="match status" value="1"/>
</dbReference>
<protein>
    <submittedName>
        <fullName evidence="5">AraC family transcriptional regulator</fullName>
    </submittedName>
</protein>
<proteinExistence type="predicted"/>
<dbReference type="AlphaFoldDB" id="A0A084JH24"/>